<feature type="transmembrane region" description="Helical" evidence="19">
    <location>
        <begin position="9"/>
        <end position="27"/>
    </location>
</feature>
<organism evidence="20 21">
    <name type="scientific">Terasakiella brassicae</name>
    <dbReference type="NCBI Taxonomy" id="1634917"/>
    <lineage>
        <taxon>Bacteria</taxon>
        <taxon>Pseudomonadati</taxon>
        <taxon>Pseudomonadota</taxon>
        <taxon>Alphaproteobacteria</taxon>
        <taxon>Rhodospirillales</taxon>
        <taxon>Terasakiellaceae</taxon>
        <taxon>Terasakiella</taxon>
    </lineage>
</organism>
<dbReference type="Proteomes" id="UP000632498">
    <property type="component" value="Unassembled WGS sequence"/>
</dbReference>
<evidence type="ECO:0000256" key="9">
    <source>
        <dbReference type="ARBA" id="ARBA00022516"/>
    </source>
</evidence>
<keyword evidence="21" id="KW-1185">Reference proteome</keyword>
<evidence type="ECO:0000256" key="14">
    <source>
        <dbReference type="ARBA" id="ARBA00023098"/>
    </source>
</evidence>
<comment type="caution">
    <text evidence="20">The sequence shown here is derived from an EMBL/GenBank/DDBJ whole genome shotgun (WGS) entry which is preliminary data.</text>
</comment>
<evidence type="ECO:0000256" key="17">
    <source>
        <dbReference type="ARBA" id="ARBA00023264"/>
    </source>
</evidence>
<feature type="transmembrane region" description="Helical" evidence="19">
    <location>
        <begin position="171"/>
        <end position="193"/>
    </location>
</feature>
<dbReference type="PROSITE" id="PS01315">
    <property type="entry name" value="CDS"/>
    <property type="match status" value="1"/>
</dbReference>
<evidence type="ECO:0000256" key="8">
    <source>
        <dbReference type="ARBA" id="ARBA00022475"/>
    </source>
</evidence>
<evidence type="ECO:0000256" key="11">
    <source>
        <dbReference type="ARBA" id="ARBA00022692"/>
    </source>
</evidence>
<feature type="transmembrane region" description="Helical" evidence="19">
    <location>
        <begin position="106"/>
        <end position="125"/>
    </location>
</feature>
<evidence type="ECO:0000256" key="5">
    <source>
        <dbReference type="ARBA" id="ARBA00010185"/>
    </source>
</evidence>
<protein>
    <recommendedName>
        <fullName evidence="7 18">Phosphatidate cytidylyltransferase</fullName>
        <ecNumber evidence="6 18">2.7.7.41</ecNumber>
    </recommendedName>
</protein>
<gene>
    <name evidence="20" type="ORF">GCM10011332_01890</name>
</gene>
<evidence type="ECO:0000256" key="13">
    <source>
        <dbReference type="ARBA" id="ARBA00022989"/>
    </source>
</evidence>
<evidence type="ECO:0000256" key="16">
    <source>
        <dbReference type="ARBA" id="ARBA00023209"/>
    </source>
</evidence>
<evidence type="ECO:0000256" key="18">
    <source>
        <dbReference type="RuleBase" id="RU003938"/>
    </source>
</evidence>
<keyword evidence="10 18" id="KW-0808">Transferase</keyword>
<accession>A0A917BPQ1</accession>
<dbReference type="InterPro" id="IPR000374">
    <property type="entry name" value="PC_trans"/>
</dbReference>
<keyword evidence="8" id="KW-1003">Cell membrane</keyword>
<evidence type="ECO:0000256" key="19">
    <source>
        <dbReference type="SAM" id="Phobius"/>
    </source>
</evidence>
<keyword evidence="11 18" id="KW-0812">Transmembrane</keyword>
<comment type="similarity">
    <text evidence="5 18">Belongs to the CDS family.</text>
</comment>
<keyword evidence="12 18" id="KW-0548">Nucleotidyltransferase</keyword>
<dbReference type="PANTHER" id="PTHR46382">
    <property type="entry name" value="PHOSPHATIDATE CYTIDYLYLTRANSFERASE"/>
    <property type="match status" value="1"/>
</dbReference>
<name>A0A917BPQ1_9PROT</name>
<dbReference type="GO" id="GO:0004605">
    <property type="term" value="F:phosphatidate cytidylyltransferase activity"/>
    <property type="evidence" value="ECO:0007669"/>
    <property type="project" value="UniProtKB-EC"/>
</dbReference>
<feature type="transmembrane region" description="Helical" evidence="19">
    <location>
        <begin position="33"/>
        <end position="50"/>
    </location>
</feature>
<proteinExistence type="inferred from homology"/>
<comment type="pathway">
    <text evidence="3 18">Phospholipid metabolism; CDP-diacylglycerol biosynthesis; CDP-diacylglycerol from sn-glycerol 3-phosphate: step 3/3.</text>
</comment>
<evidence type="ECO:0000256" key="4">
    <source>
        <dbReference type="ARBA" id="ARBA00005189"/>
    </source>
</evidence>
<keyword evidence="16" id="KW-0594">Phospholipid biosynthesis</keyword>
<comment type="catalytic activity">
    <reaction evidence="1 18">
        <text>a 1,2-diacyl-sn-glycero-3-phosphate + CTP + H(+) = a CDP-1,2-diacyl-sn-glycerol + diphosphate</text>
        <dbReference type="Rhea" id="RHEA:16229"/>
        <dbReference type="ChEBI" id="CHEBI:15378"/>
        <dbReference type="ChEBI" id="CHEBI:33019"/>
        <dbReference type="ChEBI" id="CHEBI:37563"/>
        <dbReference type="ChEBI" id="CHEBI:58332"/>
        <dbReference type="ChEBI" id="CHEBI:58608"/>
        <dbReference type="EC" id="2.7.7.41"/>
    </reaction>
</comment>
<dbReference type="RefSeq" id="WP_229734192.1">
    <property type="nucleotide sequence ID" value="NZ_BMHV01000001.1"/>
</dbReference>
<dbReference type="EC" id="2.7.7.41" evidence="6 18"/>
<sequence length="270" mass="28968">MAKSLPKNLLQRIISAIALALPALASIQFGEPYFNIFIAVLGVLMAWEWSRLCQGKLQAGGIVLILFIGLIPFLPISGLALQEAILVAPVICALLFALAQRQNGRILFSVGVLYLALPICAFIFLRNSLENGVEFVYWLVLVVVATDTGGYGFGLTIGGPKMAPRISPKKTWAGLLGGMLCACIMGIGMSHLFDWNEPFFVGAFSALLAIVAQIGDLFESHVKRTFNVKDSSNIIPGHGGVLDRMDGMLTAGAAFAGIILMSNGHILSWF</sequence>
<keyword evidence="13 19" id="KW-1133">Transmembrane helix</keyword>
<comment type="subcellular location">
    <subcellularLocation>
        <location evidence="2">Cell membrane</location>
        <topology evidence="2">Multi-pass membrane protein</topology>
    </subcellularLocation>
</comment>
<evidence type="ECO:0000256" key="1">
    <source>
        <dbReference type="ARBA" id="ARBA00001698"/>
    </source>
</evidence>
<keyword evidence="9" id="KW-0444">Lipid biosynthesis</keyword>
<dbReference type="GO" id="GO:0016024">
    <property type="term" value="P:CDP-diacylglycerol biosynthetic process"/>
    <property type="evidence" value="ECO:0007669"/>
    <property type="project" value="TreeGrafter"/>
</dbReference>
<evidence type="ECO:0000256" key="10">
    <source>
        <dbReference type="ARBA" id="ARBA00022679"/>
    </source>
</evidence>
<feature type="transmembrane region" description="Helical" evidence="19">
    <location>
        <begin position="137"/>
        <end position="159"/>
    </location>
</feature>
<feature type="transmembrane region" description="Helical" evidence="19">
    <location>
        <begin position="248"/>
        <end position="267"/>
    </location>
</feature>
<feature type="transmembrane region" description="Helical" evidence="19">
    <location>
        <begin position="57"/>
        <end position="74"/>
    </location>
</feature>
<evidence type="ECO:0000256" key="7">
    <source>
        <dbReference type="ARBA" id="ARBA00019373"/>
    </source>
</evidence>
<evidence type="ECO:0000313" key="20">
    <source>
        <dbReference type="EMBL" id="GGF52227.1"/>
    </source>
</evidence>
<reference evidence="20" key="1">
    <citation type="journal article" date="2014" name="Int. J. Syst. Evol. Microbiol.">
        <title>Complete genome sequence of Corynebacterium casei LMG S-19264T (=DSM 44701T), isolated from a smear-ripened cheese.</title>
        <authorList>
            <consortium name="US DOE Joint Genome Institute (JGI-PGF)"/>
            <person name="Walter F."/>
            <person name="Albersmeier A."/>
            <person name="Kalinowski J."/>
            <person name="Ruckert C."/>
        </authorList>
    </citation>
    <scope>NUCLEOTIDE SEQUENCE</scope>
    <source>
        <strain evidence="20">CGMCC 1.15254</strain>
    </source>
</reference>
<comment type="pathway">
    <text evidence="4">Lipid metabolism.</text>
</comment>
<evidence type="ECO:0000256" key="2">
    <source>
        <dbReference type="ARBA" id="ARBA00004651"/>
    </source>
</evidence>
<evidence type="ECO:0000256" key="15">
    <source>
        <dbReference type="ARBA" id="ARBA00023136"/>
    </source>
</evidence>
<evidence type="ECO:0000313" key="21">
    <source>
        <dbReference type="Proteomes" id="UP000632498"/>
    </source>
</evidence>
<reference evidence="20" key="2">
    <citation type="submission" date="2020-09" db="EMBL/GenBank/DDBJ databases">
        <authorList>
            <person name="Sun Q."/>
            <person name="Zhou Y."/>
        </authorList>
    </citation>
    <scope>NUCLEOTIDE SEQUENCE</scope>
    <source>
        <strain evidence="20">CGMCC 1.15254</strain>
    </source>
</reference>
<evidence type="ECO:0000256" key="12">
    <source>
        <dbReference type="ARBA" id="ARBA00022695"/>
    </source>
</evidence>
<dbReference type="EMBL" id="BMHV01000001">
    <property type="protein sequence ID" value="GGF52227.1"/>
    <property type="molecule type" value="Genomic_DNA"/>
</dbReference>
<evidence type="ECO:0000256" key="3">
    <source>
        <dbReference type="ARBA" id="ARBA00005119"/>
    </source>
</evidence>
<dbReference type="Pfam" id="PF01148">
    <property type="entry name" value="CTP_transf_1"/>
    <property type="match status" value="1"/>
</dbReference>
<dbReference type="GO" id="GO:0005886">
    <property type="term" value="C:plasma membrane"/>
    <property type="evidence" value="ECO:0007669"/>
    <property type="project" value="UniProtKB-SubCell"/>
</dbReference>
<feature type="transmembrane region" description="Helical" evidence="19">
    <location>
        <begin position="80"/>
        <end position="99"/>
    </location>
</feature>
<dbReference type="AlphaFoldDB" id="A0A917BPQ1"/>
<dbReference type="PANTHER" id="PTHR46382:SF1">
    <property type="entry name" value="PHOSPHATIDATE CYTIDYLYLTRANSFERASE"/>
    <property type="match status" value="1"/>
</dbReference>
<keyword evidence="14" id="KW-0443">Lipid metabolism</keyword>
<keyword evidence="17" id="KW-1208">Phospholipid metabolism</keyword>
<keyword evidence="15 19" id="KW-0472">Membrane</keyword>
<evidence type="ECO:0000256" key="6">
    <source>
        <dbReference type="ARBA" id="ARBA00012487"/>
    </source>
</evidence>